<sequence>MVTDTKESSDQGQNMDAASVSNNDPGEKLESLHCNCIVRRRTVGCVHVMTVIWYPGWARHQSNRVVRVCAVGGGTALWYAYVTADRRRVLVWACDVMVECGQRREGHTRGQEDQRNPSVI</sequence>
<accession>A0A4C1U1R7</accession>
<organism evidence="2 3">
    <name type="scientific">Eumeta variegata</name>
    <name type="common">Bagworm moth</name>
    <name type="synonym">Eumeta japonica</name>
    <dbReference type="NCBI Taxonomy" id="151549"/>
    <lineage>
        <taxon>Eukaryota</taxon>
        <taxon>Metazoa</taxon>
        <taxon>Ecdysozoa</taxon>
        <taxon>Arthropoda</taxon>
        <taxon>Hexapoda</taxon>
        <taxon>Insecta</taxon>
        <taxon>Pterygota</taxon>
        <taxon>Neoptera</taxon>
        <taxon>Endopterygota</taxon>
        <taxon>Lepidoptera</taxon>
        <taxon>Glossata</taxon>
        <taxon>Ditrysia</taxon>
        <taxon>Tineoidea</taxon>
        <taxon>Psychidae</taxon>
        <taxon>Oiketicinae</taxon>
        <taxon>Eumeta</taxon>
    </lineage>
</organism>
<dbReference type="Proteomes" id="UP000299102">
    <property type="component" value="Unassembled WGS sequence"/>
</dbReference>
<dbReference type="OrthoDB" id="10046738at2759"/>
<dbReference type="EMBL" id="BGZK01000116">
    <property type="protein sequence ID" value="GBP20251.1"/>
    <property type="molecule type" value="Genomic_DNA"/>
</dbReference>
<reference evidence="2 3" key="1">
    <citation type="journal article" date="2019" name="Commun. Biol.">
        <title>The bagworm genome reveals a unique fibroin gene that provides high tensile strength.</title>
        <authorList>
            <person name="Kono N."/>
            <person name="Nakamura H."/>
            <person name="Ohtoshi R."/>
            <person name="Tomita M."/>
            <person name="Numata K."/>
            <person name="Arakawa K."/>
        </authorList>
    </citation>
    <scope>NUCLEOTIDE SEQUENCE [LARGE SCALE GENOMIC DNA]</scope>
</reference>
<dbReference type="AlphaFoldDB" id="A0A4C1U1R7"/>
<feature type="compositionally biased region" description="Polar residues" evidence="1">
    <location>
        <begin position="10"/>
        <end position="24"/>
    </location>
</feature>
<gene>
    <name evidence="2" type="ORF">EVAR_82124_1</name>
</gene>
<evidence type="ECO:0000313" key="2">
    <source>
        <dbReference type="EMBL" id="GBP20251.1"/>
    </source>
</evidence>
<keyword evidence="3" id="KW-1185">Reference proteome</keyword>
<feature type="region of interest" description="Disordered" evidence="1">
    <location>
        <begin position="1"/>
        <end position="28"/>
    </location>
</feature>
<evidence type="ECO:0000256" key="1">
    <source>
        <dbReference type="SAM" id="MobiDB-lite"/>
    </source>
</evidence>
<name>A0A4C1U1R7_EUMVA</name>
<proteinExistence type="predicted"/>
<evidence type="ECO:0000313" key="3">
    <source>
        <dbReference type="Proteomes" id="UP000299102"/>
    </source>
</evidence>
<comment type="caution">
    <text evidence="2">The sequence shown here is derived from an EMBL/GenBank/DDBJ whole genome shotgun (WGS) entry which is preliminary data.</text>
</comment>
<protein>
    <submittedName>
        <fullName evidence="2">Uncharacterized protein</fullName>
    </submittedName>
</protein>